<dbReference type="STRING" id="931089.CDES_07600"/>
<dbReference type="AlphaFoldDB" id="A0A0M3Q9L9"/>
<dbReference type="PATRIC" id="fig|931089.4.peg.1535"/>
<gene>
    <name evidence="1" type="ORF">CDES_07600</name>
</gene>
<dbReference type="KEGG" id="cdx:CDES_07600"/>
<reference evidence="1 2" key="1">
    <citation type="submission" date="2014-08" db="EMBL/GenBank/DDBJ databases">
        <title>Complete genome sequence of Corynebacterium deserti GIMN1.010 (=DSM 45689), isolated from desert sand in western China.</title>
        <authorList>
            <person name="Ruckert C."/>
            <person name="Albersmeier A."/>
            <person name="Kalinowski J."/>
        </authorList>
    </citation>
    <scope>NUCLEOTIDE SEQUENCE [LARGE SCALE GENOMIC DNA]</scope>
    <source>
        <strain evidence="1 2">GIMN1.010</strain>
    </source>
</reference>
<evidence type="ECO:0000313" key="2">
    <source>
        <dbReference type="Proteomes" id="UP000068067"/>
    </source>
</evidence>
<dbReference type="SUPFAM" id="SSF52540">
    <property type="entry name" value="P-loop containing nucleoside triphosphate hydrolases"/>
    <property type="match status" value="2"/>
</dbReference>
<dbReference type="EMBL" id="CP009220">
    <property type="protein sequence ID" value="ALC05929.1"/>
    <property type="molecule type" value="Genomic_DNA"/>
</dbReference>
<dbReference type="Pfam" id="PF13671">
    <property type="entry name" value="AAA_33"/>
    <property type="match status" value="1"/>
</dbReference>
<evidence type="ECO:0000313" key="1">
    <source>
        <dbReference type="EMBL" id="ALC05929.1"/>
    </source>
</evidence>
<dbReference type="Proteomes" id="UP000068067">
    <property type="component" value="Chromosome"/>
</dbReference>
<organism evidence="1 2">
    <name type="scientific">Corynebacterium deserti GIMN1.010</name>
    <dbReference type="NCBI Taxonomy" id="931089"/>
    <lineage>
        <taxon>Bacteria</taxon>
        <taxon>Bacillati</taxon>
        <taxon>Actinomycetota</taxon>
        <taxon>Actinomycetes</taxon>
        <taxon>Mycobacteriales</taxon>
        <taxon>Corynebacteriaceae</taxon>
        <taxon>Corynebacterium</taxon>
    </lineage>
</organism>
<proteinExistence type="predicted"/>
<dbReference type="Gene3D" id="3.40.50.300">
    <property type="entry name" value="P-loop containing nucleotide triphosphate hydrolases"/>
    <property type="match status" value="2"/>
</dbReference>
<dbReference type="InterPro" id="IPR027417">
    <property type="entry name" value="P-loop_NTPase"/>
</dbReference>
<sequence length="417" mass="46516">MSLHIVTGSPGCGKSTWVRNTAKPGDIQIGSDELTNTLTGKSESKHHHDAIVKKVSKAAREAAIQEAIKHRNQVDVWVLISNLTDSQAGQWRRYGASFIVIDPGYDTALQRCKAHRPGYKHRLVDSWYSKRDQWPRDAEIINPGQLITNHDDDALPTTKGATNIHVVTGPPAAGKSTFIREQWKPGDVLIDFDTIANELAGVSPANHTHLQHIKQITKTTRQAAIDAAIKHAGDHTVWIIHSSPSDKLLDHYRTLGAVIDVVDPGKDIVMKRCKAERPPEMLKIAAAWYSKHASIKPKRAKSTTERGYGWQHQQARESLLRKHKDGSLCWWCGKPMYKDKTKNFDGKPLARDHLEAEGARRGSHLDRLLHFTCNSQRQDGSNDHLRPAIARQATSSTPQKIREPVRNGVDLGGLAFQ</sequence>
<accession>A0A0M3Q9L9</accession>
<dbReference type="RefSeq" id="WP_053544933.1">
    <property type="nucleotide sequence ID" value="NZ_CP009220.1"/>
</dbReference>
<protein>
    <submittedName>
        <fullName evidence="1">Uncharacterized protein</fullName>
    </submittedName>
</protein>
<keyword evidence="2" id="KW-1185">Reference proteome</keyword>
<name>A0A0M3Q9L9_9CORY</name>